<organism evidence="1 2">
    <name type="scientific">Ruficoccus amylovorans</name>
    <dbReference type="NCBI Taxonomy" id="1804625"/>
    <lineage>
        <taxon>Bacteria</taxon>
        <taxon>Pseudomonadati</taxon>
        <taxon>Verrucomicrobiota</taxon>
        <taxon>Opitutia</taxon>
        <taxon>Puniceicoccales</taxon>
        <taxon>Cerasicoccaceae</taxon>
        <taxon>Ruficoccus</taxon>
    </lineage>
</organism>
<gene>
    <name evidence="1" type="ORF">H5P28_02325</name>
</gene>
<dbReference type="AlphaFoldDB" id="A0A842HAH0"/>
<evidence type="ECO:0000313" key="2">
    <source>
        <dbReference type="Proteomes" id="UP000546464"/>
    </source>
</evidence>
<dbReference type="Proteomes" id="UP000546464">
    <property type="component" value="Unassembled WGS sequence"/>
</dbReference>
<proteinExistence type="predicted"/>
<accession>A0A842HAH0</accession>
<comment type="caution">
    <text evidence="1">The sequence shown here is derived from an EMBL/GenBank/DDBJ whole genome shotgun (WGS) entry which is preliminary data.</text>
</comment>
<name>A0A842HAH0_9BACT</name>
<protein>
    <submittedName>
        <fullName evidence="1">Uncharacterized protein</fullName>
    </submittedName>
</protein>
<dbReference type="RefSeq" id="WP_185674086.1">
    <property type="nucleotide sequence ID" value="NZ_JACHVB010000012.1"/>
</dbReference>
<evidence type="ECO:0000313" key="1">
    <source>
        <dbReference type="EMBL" id="MBC2593088.1"/>
    </source>
</evidence>
<sequence length="74" mass="8392">MSLRDSIYQNLESIIVYKQNVAAAVLALDGLLRENKRELPGDLAHYLENRSYEKAWAWLNEGKQAPRGTCSPKS</sequence>
<dbReference type="EMBL" id="JACHVB010000012">
    <property type="protein sequence ID" value="MBC2593088.1"/>
    <property type="molecule type" value="Genomic_DNA"/>
</dbReference>
<reference evidence="1 2" key="1">
    <citation type="submission" date="2020-07" db="EMBL/GenBank/DDBJ databases">
        <authorList>
            <person name="Feng X."/>
        </authorList>
    </citation>
    <scope>NUCLEOTIDE SEQUENCE [LARGE SCALE GENOMIC DNA]</scope>
    <source>
        <strain evidence="1 2">JCM31066</strain>
    </source>
</reference>
<keyword evidence="2" id="KW-1185">Reference proteome</keyword>